<evidence type="ECO:0000256" key="2">
    <source>
        <dbReference type="ARBA" id="ARBA00022598"/>
    </source>
</evidence>
<proteinExistence type="inferred from homology"/>
<dbReference type="AlphaFoldDB" id="A0A1H3Q4C1"/>
<dbReference type="PROSITE" id="PS50975">
    <property type="entry name" value="ATP_GRASP"/>
    <property type="match status" value="1"/>
</dbReference>
<dbReference type="Proteomes" id="UP000199529">
    <property type="component" value="Unassembled WGS sequence"/>
</dbReference>
<dbReference type="GO" id="GO:0005524">
    <property type="term" value="F:ATP binding"/>
    <property type="evidence" value="ECO:0007669"/>
    <property type="project" value="UniProtKB-UniRule"/>
</dbReference>
<keyword evidence="6" id="KW-1185">Reference proteome</keyword>
<dbReference type="STRING" id="418495.SAMN05216215_104565"/>
<dbReference type="EMBL" id="FNOK01000045">
    <property type="protein sequence ID" value="SDZ07958.1"/>
    <property type="molecule type" value="Genomic_DNA"/>
</dbReference>
<organism evidence="5 6">
    <name type="scientific">Saccharopolyspora shandongensis</name>
    <dbReference type="NCBI Taxonomy" id="418495"/>
    <lineage>
        <taxon>Bacteria</taxon>
        <taxon>Bacillati</taxon>
        <taxon>Actinomycetota</taxon>
        <taxon>Actinomycetes</taxon>
        <taxon>Pseudonocardiales</taxon>
        <taxon>Pseudonocardiaceae</taxon>
        <taxon>Saccharopolyspora</taxon>
    </lineage>
</organism>
<protein>
    <submittedName>
        <fullName evidence="5">D-alanine-D-alanine ligase</fullName>
    </submittedName>
</protein>
<name>A0A1H3Q4C1_9PSEU</name>
<dbReference type="Gene3D" id="3.30.470.20">
    <property type="entry name" value="ATP-grasp fold, B domain"/>
    <property type="match status" value="1"/>
</dbReference>
<evidence type="ECO:0000313" key="6">
    <source>
        <dbReference type="Proteomes" id="UP000199529"/>
    </source>
</evidence>
<evidence type="ECO:0000259" key="4">
    <source>
        <dbReference type="PROSITE" id="PS50975"/>
    </source>
</evidence>
<dbReference type="Pfam" id="PF07478">
    <property type="entry name" value="Dala_Dala_lig_C"/>
    <property type="match status" value="1"/>
</dbReference>
<gene>
    <name evidence="5" type="ORF">SAMN05216215_104565</name>
</gene>
<accession>A0A1H3Q4C1</accession>
<dbReference type="RefSeq" id="WP_093273987.1">
    <property type="nucleotide sequence ID" value="NZ_FNOK01000045.1"/>
</dbReference>
<dbReference type="PANTHER" id="PTHR23132">
    <property type="entry name" value="D-ALANINE--D-ALANINE LIGASE"/>
    <property type="match status" value="1"/>
</dbReference>
<dbReference type="GO" id="GO:0046872">
    <property type="term" value="F:metal ion binding"/>
    <property type="evidence" value="ECO:0007669"/>
    <property type="project" value="InterPro"/>
</dbReference>
<dbReference type="PANTHER" id="PTHR23132:SF25">
    <property type="entry name" value="D-ALANINE--D-ALANINE LIGASE A"/>
    <property type="match status" value="1"/>
</dbReference>
<dbReference type="GO" id="GO:0008716">
    <property type="term" value="F:D-alanine-D-alanine ligase activity"/>
    <property type="evidence" value="ECO:0007669"/>
    <property type="project" value="InterPro"/>
</dbReference>
<dbReference type="SUPFAM" id="SSF56059">
    <property type="entry name" value="Glutathione synthetase ATP-binding domain-like"/>
    <property type="match status" value="1"/>
</dbReference>
<sequence length="79" mass="8672">MNKRAPQRVDFFVDDSGAATVNEVNTFPGFTSNSQYPRMWQAIGLDYADLLNKLVTTGLVCRRSAASCPSRLLACMPGE</sequence>
<dbReference type="InterPro" id="IPR011095">
    <property type="entry name" value="Dala_Dala_lig_C"/>
</dbReference>
<dbReference type="InterPro" id="IPR011761">
    <property type="entry name" value="ATP-grasp"/>
</dbReference>
<keyword evidence="3" id="KW-0547">Nucleotide-binding</keyword>
<evidence type="ECO:0000256" key="1">
    <source>
        <dbReference type="ARBA" id="ARBA00010871"/>
    </source>
</evidence>
<dbReference type="GO" id="GO:0005829">
    <property type="term" value="C:cytosol"/>
    <property type="evidence" value="ECO:0007669"/>
    <property type="project" value="TreeGrafter"/>
</dbReference>
<dbReference type="GO" id="GO:0009252">
    <property type="term" value="P:peptidoglycan biosynthetic process"/>
    <property type="evidence" value="ECO:0007669"/>
    <property type="project" value="TreeGrafter"/>
</dbReference>
<evidence type="ECO:0000256" key="3">
    <source>
        <dbReference type="PROSITE-ProRule" id="PRU00409"/>
    </source>
</evidence>
<keyword evidence="3" id="KW-0067">ATP-binding</keyword>
<reference evidence="6" key="1">
    <citation type="submission" date="2016-10" db="EMBL/GenBank/DDBJ databases">
        <authorList>
            <person name="Varghese N."/>
            <person name="Submissions S."/>
        </authorList>
    </citation>
    <scope>NUCLEOTIDE SEQUENCE [LARGE SCALE GENOMIC DNA]</scope>
    <source>
        <strain evidence="6">CGMCC 4.3530</strain>
    </source>
</reference>
<comment type="similarity">
    <text evidence="1">Belongs to the D-alanine--D-alanine ligase family.</text>
</comment>
<dbReference type="OrthoDB" id="9813261at2"/>
<keyword evidence="2 5" id="KW-0436">Ligase</keyword>
<evidence type="ECO:0000313" key="5">
    <source>
        <dbReference type="EMBL" id="SDZ07958.1"/>
    </source>
</evidence>
<feature type="domain" description="ATP-grasp" evidence="4">
    <location>
        <begin position="8"/>
        <end position="56"/>
    </location>
</feature>